<proteinExistence type="predicted"/>
<feature type="region of interest" description="Disordered" evidence="1">
    <location>
        <begin position="716"/>
        <end position="744"/>
    </location>
</feature>
<dbReference type="EMBL" id="JYBP01000003">
    <property type="protein sequence ID" value="KJE27681.1"/>
    <property type="molecule type" value="Genomic_DNA"/>
</dbReference>
<gene>
    <name evidence="2" type="ORF">LG52_3237</name>
</gene>
<sequence length="744" mass="83260">MEIRGVFMGRTIAASEQLLPLQQGQLYDAAIKEVKDGEAVVNIKGTDVRVRTEGEWPKEGRATIKIVGEQDGLPVARIVVRPQQEAASRTARPAAFETLPPELKQIESWMQQQGKTLTKETVSTLQTFFAEAAGTIEQKLDTVRAVMNKKLELTSPHLAAVHEALHGQPFGERLVAIANKLDPTFTLAIQEQQSVAEEGAFGRGIGATADVSGGIEKPQQTSEQVLSQHLDALLLEQRAEDMGGEKRFVFSPTPSGATDNVDNFVQRLEQLHEALCWAIKLLKQEPHLEKALSAVQTEIGEAIGDHSHRGKTLAEALAKAREFVEEGREFAARKTVLETLNEMEASLSSPTNDRPVNADRLFDYAWQTGLPLETKDVLVQTVTKKMAQAVRDFQTVKRDVMRQLEIVLKLEETSGPAARMQVKSMLETAIKQLDNAILKSDIMLFTDMTTEKQLMKASSELNEAKKRLQQGDAAGARKIVSDVKNMLSTLMFKPSDVKVKHFVAVQNRMQLDPSKEFLDQVNQVMRPPTDGPSARHLFDTIRRLGLTHEYEVAESLLLNGNEDKAAPINMKEALLRLAQSRNESVARQAEQVLTNLTGQQLLNKWDGATGVQSFFFSLPLLWQNEVRNVNVYVNAHQDGERINWENCRLYFLLETKKLGDLGILLQANERNLSITFRNDRDDFAEKAAPFINMAKERLEEIGYRVISVNVTKLTNETKRQEEEKRAPSARSSAPFTERGYDFTI</sequence>
<organism evidence="2 3">
    <name type="scientific">Geobacillus kaustophilus</name>
    <dbReference type="NCBI Taxonomy" id="1462"/>
    <lineage>
        <taxon>Bacteria</taxon>
        <taxon>Bacillati</taxon>
        <taxon>Bacillota</taxon>
        <taxon>Bacilli</taxon>
        <taxon>Bacillales</taxon>
        <taxon>Anoxybacillaceae</taxon>
        <taxon>Geobacillus</taxon>
        <taxon>Geobacillus thermoleovorans group</taxon>
    </lineage>
</organism>
<protein>
    <recommendedName>
        <fullName evidence="4">Flagellar hook-length control protein-like C-terminal domain-containing protein</fullName>
    </recommendedName>
</protein>
<evidence type="ECO:0000256" key="1">
    <source>
        <dbReference type="SAM" id="MobiDB-lite"/>
    </source>
</evidence>
<comment type="caution">
    <text evidence="2">The sequence shown here is derived from an EMBL/GenBank/DDBJ whole genome shotgun (WGS) entry which is preliminary data.</text>
</comment>
<evidence type="ECO:0008006" key="4">
    <source>
        <dbReference type="Google" id="ProtNLM"/>
    </source>
</evidence>
<dbReference type="Proteomes" id="UP000032522">
    <property type="component" value="Unassembled WGS sequence"/>
</dbReference>
<dbReference type="PATRIC" id="fig|1462.6.peg.3558"/>
<evidence type="ECO:0000313" key="2">
    <source>
        <dbReference type="EMBL" id="KJE27681.1"/>
    </source>
</evidence>
<feature type="compositionally biased region" description="Basic and acidic residues" evidence="1">
    <location>
        <begin position="716"/>
        <end position="726"/>
    </location>
</feature>
<dbReference type="RefSeq" id="WP_044732677.1">
    <property type="nucleotide sequence ID" value="NZ_JYBP01000003.1"/>
</dbReference>
<dbReference type="AlphaFoldDB" id="A0A0D8BU26"/>
<accession>A0A0D8BU26</accession>
<evidence type="ECO:0000313" key="3">
    <source>
        <dbReference type="Proteomes" id="UP000032522"/>
    </source>
</evidence>
<dbReference type="OrthoDB" id="2351076at2"/>
<reference evidence="2 3" key="1">
    <citation type="submission" date="2015-01" db="EMBL/GenBank/DDBJ databases">
        <authorList>
            <person name="Filippidou S."/>
            <person name="Jeanneret N."/>
            <person name="Russel-Delif L."/>
            <person name="Junier T."/>
            <person name="Wunderlin T."/>
            <person name="Molina V."/>
            <person name="Johnson S.L."/>
            <person name="Davenport K.W."/>
            <person name="Chain P.S."/>
            <person name="Dorador C."/>
            <person name="Junier P."/>
        </authorList>
    </citation>
    <scope>NUCLEOTIDE SEQUENCE [LARGE SCALE GENOMIC DNA]</scope>
    <source>
        <strain evidence="2 3">Et7/4</strain>
    </source>
</reference>
<name>A0A0D8BU26_GEOKU</name>